<evidence type="ECO:0000256" key="1">
    <source>
        <dbReference type="PROSITE-ProRule" id="PRU00339"/>
    </source>
</evidence>
<reference evidence="3" key="1">
    <citation type="journal article" date="2018" name="J. Ind. Microbiol. Biotechnol.">
        <title>Genome mining reveals uncommon alkylpyrones as type III PKS products from myxobacteria.</title>
        <authorList>
            <person name="Hug J.J."/>
            <person name="Panter F."/>
            <person name="Krug D."/>
            <person name="Muller R."/>
        </authorList>
    </citation>
    <scope>NUCLEOTIDE SEQUENCE</scope>
    <source>
        <strain evidence="3">Sp. MSr9030</strain>
    </source>
</reference>
<dbReference type="SMART" id="SM00028">
    <property type="entry name" value="TPR"/>
    <property type="match status" value="4"/>
</dbReference>
<dbReference type="InterPro" id="IPR011047">
    <property type="entry name" value="Quinoprotein_ADH-like_sf"/>
</dbReference>
<dbReference type="SUPFAM" id="SSF48452">
    <property type="entry name" value="TPR-like"/>
    <property type="match status" value="1"/>
</dbReference>
<feature type="domain" description="Pyrrolo-quinoline quinone repeat" evidence="2">
    <location>
        <begin position="513"/>
        <end position="598"/>
    </location>
</feature>
<dbReference type="Gene3D" id="2.40.10.480">
    <property type="match status" value="1"/>
</dbReference>
<name>A0A3S7UZF7_9BACT</name>
<dbReference type="SUPFAM" id="SSF50998">
    <property type="entry name" value="Quinoprotein alcohol dehydrogenase-like"/>
    <property type="match status" value="1"/>
</dbReference>
<dbReference type="EMBL" id="MH908917">
    <property type="protein sequence ID" value="AYM54136.1"/>
    <property type="molecule type" value="Genomic_DNA"/>
</dbReference>
<dbReference type="AlphaFoldDB" id="A0A3S7UZF7"/>
<feature type="repeat" description="TPR" evidence="1">
    <location>
        <begin position="39"/>
        <end position="72"/>
    </location>
</feature>
<sequence length="600" mass="65161">MAKNLDDLCQRAKDLIDYGKSKEALPIFDEILARDRNHAGALEGRADVLIEQARYPEALEAIERAHKLAPSPELKTKLARALELSGKHEEALRVVDELLAKHKTGPDLLMRGELLLELGRFEEARTALQQARREGDWYYAFEVDVALGLARAAIGLGLAKGALKELKEAEERAEDPRDLDRGLVHQLRALAHVLTGDTGAALDDLVDALAAPGADRQRILGNPQLAPLHETDVWREVSAPGWTAEGRKGEALGPRPAGLADAAFRGGSTLSGCFTGSLPKAPARRSLLRTPRPIQPSLAVCEQVLYLGCDDRHVYAIDLSTGQVSWRFGTGTRITAPPVVAGDLVCFGSEGDALRAIHRLSAEPAWKLSAKRLHEAPLVQHGGQLYGIIGGDLWAVDLATGKRVWKQRTDDSLALPAAVDASGVYYVDPLTGHNGNTLQAFDAQTGKRRWKRKGMIYDAPILAHDRVWIADEGRIVGLDPATGKERWASPDDAPSVTTLLAIDERRIYGWSDDGVFAVSRKKRETAWICSPPRSAIGPCAAAKGKLLFAALHEESATLHAVSAMRGEERWSMEFDAPISALLPCAGKIYVVAGSEVWELS</sequence>
<accession>A0A3S7UZF7</accession>
<dbReference type="InterPro" id="IPR015943">
    <property type="entry name" value="WD40/YVTN_repeat-like_dom_sf"/>
</dbReference>
<dbReference type="PANTHER" id="PTHR34512:SF30">
    <property type="entry name" value="OUTER MEMBRANE PROTEIN ASSEMBLY FACTOR BAMB"/>
    <property type="match status" value="1"/>
</dbReference>
<dbReference type="Pfam" id="PF14559">
    <property type="entry name" value="TPR_19"/>
    <property type="match status" value="2"/>
</dbReference>
<dbReference type="Pfam" id="PF13360">
    <property type="entry name" value="PQQ_2"/>
    <property type="match status" value="2"/>
</dbReference>
<dbReference type="PANTHER" id="PTHR34512">
    <property type="entry name" value="CELL SURFACE PROTEIN"/>
    <property type="match status" value="1"/>
</dbReference>
<dbReference type="Gene3D" id="2.130.10.10">
    <property type="entry name" value="YVTN repeat-like/Quinoprotein amine dehydrogenase"/>
    <property type="match status" value="1"/>
</dbReference>
<feature type="domain" description="Pyrrolo-quinoline quinone repeat" evidence="2">
    <location>
        <begin position="294"/>
        <end position="488"/>
    </location>
</feature>
<evidence type="ECO:0000313" key="3">
    <source>
        <dbReference type="EMBL" id="AYM54136.1"/>
    </source>
</evidence>
<protein>
    <submittedName>
        <fullName evidence="3">PQQ repeat protein</fullName>
    </submittedName>
</protein>
<dbReference type="Gene3D" id="1.25.40.10">
    <property type="entry name" value="Tetratricopeptide repeat domain"/>
    <property type="match status" value="1"/>
</dbReference>
<dbReference type="InterPro" id="IPR019734">
    <property type="entry name" value="TPR_rpt"/>
</dbReference>
<dbReference type="PROSITE" id="PS50005">
    <property type="entry name" value="TPR"/>
    <property type="match status" value="1"/>
</dbReference>
<dbReference type="InterPro" id="IPR018391">
    <property type="entry name" value="PQQ_b-propeller_rpt"/>
</dbReference>
<proteinExistence type="predicted"/>
<evidence type="ECO:0000259" key="2">
    <source>
        <dbReference type="Pfam" id="PF13360"/>
    </source>
</evidence>
<dbReference type="InterPro" id="IPR011990">
    <property type="entry name" value="TPR-like_helical_dom_sf"/>
</dbReference>
<keyword evidence="1" id="KW-0802">TPR repeat</keyword>
<organism evidence="3">
    <name type="scientific">Chondromyces catenulatus</name>
    <dbReference type="NCBI Taxonomy" id="1653841"/>
    <lineage>
        <taxon>Bacteria</taxon>
        <taxon>Pseudomonadati</taxon>
        <taxon>Myxococcota</taxon>
        <taxon>Polyangia</taxon>
        <taxon>Polyangiales</taxon>
        <taxon>Polyangiaceae</taxon>
        <taxon>Chondromyces</taxon>
    </lineage>
</organism>
<dbReference type="InterPro" id="IPR002372">
    <property type="entry name" value="PQQ_rpt_dom"/>
</dbReference>
<dbReference type="SMART" id="SM00564">
    <property type="entry name" value="PQQ"/>
    <property type="match status" value="7"/>
</dbReference>